<comment type="caution">
    <text evidence="8">The sequence shown here is derived from an EMBL/GenBank/DDBJ whole genome shotgun (WGS) entry which is preliminary data.</text>
</comment>
<keyword evidence="3 8" id="KW-0418">Kinase</keyword>
<keyword evidence="1" id="KW-0808">Transferase</keyword>
<dbReference type="Proteomes" id="UP000886657">
    <property type="component" value="Unassembled WGS sequence"/>
</dbReference>
<gene>
    <name evidence="8" type="ORF">IPP58_11930</name>
</gene>
<accession>A0A9D7SGQ7</accession>
<organism evidence="8 9">
    <name type="scientific">Candidatus Geothrix skivensis</name>
    <dbReference type="NCBI Taxonomy" id="2954439"/>
    <lineage>
        <taxon>Bacteria</taxon>
        <taxon>Pseudomonadati</taxon>
        <taxon>Acidobacteriota</taxon>
        <taxon>Holophagae</taxon>
        <taxon>Holophagales</taxon>
        <taxon>Holophagaceae</taxon>
        <taxon>Geothrix</taxon>
    </lineage>
</organism>
<dbReference type="Gene3D" id="1.25.40.10">
    <property type="entry name" value="Tetratricopeptide repeat domain"/>
    <property type="match status" value="1"/>
</dbReference>
<dbReference type="Gene3D" id="1.10.510.10">
    <property type="entry name" value="Transferase(Phosphotransferase) domain 1"/>
    <property type="match status" value="1"/>
</dbReference>
<dbReference type="PANTHER" id="PTHR43289">
    <property type="entry name" value="MITOGEN-ACTIVATED PROTEIN KINASE KINASE KINASE 20-RELATED"/>
    <property type="match status" value="1"/>
</dbReference>
<reference evidence="8" key="1">
    <citation type="submission" date="2020-10" db="EMBL/GenBank/DDBJ databases">
        <title>Connecting structure to function with the recovery of over 1000 high-quality activated sludge metagenome-assembled genomes encoding full-length rRNA genes using long-read sequencing.</title>
        <authorList>
            <person name="Singleton C.M."/>
            <person name="Petriglieri F."/>
            <person name="Kristensen J.M."/>
            <person name="Kirkegaard R.H."/>
            <person name="Michaelsen T.Y."/>
            <person name="Andersen M.H."/>
            <person name="Karst S.M."/>
            <person name="Dueholm M.S."/>
            <person name="Nielsen P.H."/>
            <person name="Albertsen M."/>
        </authorList>
    </citation>
    <scope>NUCLEOTIDE SEQUENCE</scope>
    <source>
        <strain evidence="8">Skiv_18-Q3-R9-52_MAXAC.067</strain>
    </source>
</reference>
<evidence type="ECO:0000256" key="2">
    <source>
        <dbReference type="ARBA" id="ARBA00022741"/>
    </source>
</evidence>
<evidence type="ECO:0000256" key="5">
    <source>
        <dbReference type="PROSITE-ProRule" id="PRU10141"/>
    </source>
</evidence>
<dbReference type="InterPro" id="IPR017441">
    <property type="entry name" value="Protein_kinase_ATP_BS"/>
</dbReference>
<proteinExistence type="predicted"/>
<dbReference type="AlphaFoldDB" id="A0A9D7SGQ7"/>
<feature type="binding site" evidence="5">
    <location>
        <position position="37"/>
    </location>
    <ligand>
        <name>ATP</name>
        <dbReference type="ChEBI" id="CHEBI:30616"/>
    </ligand>
</feature>
<feature type="domain" description="Protein kinase" evidence="7">
    <location>
        <begin position="8"/>
        <end position="266"/>
    </location>
</feature>
<evidence type="ECO:0000313" key="9">
    <source>
        <dbReference type="Proteomes" id="UP000886657"/>
    </source>
</evidence>
<dbReference type="Pfam" id="PF00069">
    <property type="entry name" value="Pkinase"/>
    <property type="match status" value="1"/>
</dbReference>
<feature type="region of interest" description="Disordered" evidence="6">
    <location>
        <begin position="280"/>
        <end position="350"/>
    </location>
</feature>
<dbReference type="InterPro" id="IPR000719">
    <property type="entry name" value="Prot_kinase_dom"/>
</dbReference>
<evidence type="ECO:0000256" key="1">
    <source>
        <dbReference type="ARBA" id="ARBA00022679"/>
    </source>
</evidence>
<dbReference type="PANTHER" id="PTHR43289:SF30">
    <property type="entry name" value="NON-SPECIFIC SERINE_THREONINE PROTEIN KINASE"/>
    <property type="match status" value="1"/>
</dbReference>
<dbReference type="SMART" id="SM00220">
    <property type="entry name" value="S_TKc"/>
    <property type="match status" value="1"/>
</dbReference>
<dbReference type="InterPro" id="IPR011990">
    <property type="entry name" value="TPR-like_helical_dom_sf"/>
</dbReference>
<dbReference type="Gene3D" id="3.30.200.20">
    <property type="entry name" value="Phosphorylase Kinase, domain 1"/>
    <property type="match status" value="1"/>
</dbReference>
<name>A0A9D7SGQ7_9BACT</name>
<dbReference type="InterPro" id="IPR011009">
    <property type="entry name" value="Kinase-like_dom_sf"/>
</dbReference>
<evidence type="ECO:0000256" key="3">
    <source>
        <dbReference type="ARBA" id="ARBA00022777"/>
    </source>
</evidence>
<keyword evidence="4 5" id="KW-0067">ATP-binding</keyword>
<dbReference type="GO" id="GO:0004674">
    <property type="term" value="F:protein serine/threonine kinase activity"/>
    <property type="evidence" value="ECO:0007669"/>
    <property type="project" value="TreeGrafter"/>
</dbReference>
<dbReference type="PROSITE" id="PS00107">
    <property type="entry name" value="PROTEIN_KINASE_ATP"/>
    <property type="match status" value="1"/>
</dbReference>
<dbReference type="CDD" id="cd14014">
    <property type="entry name" value="STKc_PknB_like"/>
    <property type="match status" value="1"/>
</dbReference>
<keyword evidence="2 5" id="KW-0547">Nucleotide-binding</keyword>
<dbReference type="SUPFAM" id="SSF56112">
    <property type="entry name" value="Protein kinase-like (PK-like)"/>
    <property type="match status" value="1"/>
</dbReference>
<protein>
    <submittedName>
        <fullName evidence="8">Protein kinase</fullName>
    </submittedName>
</protein>
<evidence type="ECO:0000313" key="8">
    <source>
        <dbReference type="EMBL" id="MBK9797185.1"/>
    </source>
</evidence>
<evidence type="ECO:0000256" key="6">
    <source>
        <dbReference type="SAM" id="MobiDB-lite"/>
    </source>
</evidence>
<dbReference type="SUPFAM" id="SSF48452">
    <property type="entry name" value="TPR-like"/>
    <property type="match status" value="1"/>
</dbReference>
<evidence type="ECO:0000259" key="7">
    <source>
        <dbReference type="PROSITE" id="PS50011"/>
    </source>
</evidence>
<evidence type="ECO:0000256" key="4">
    <source>
        <dbReference type="ARBA" id="ARBA00022840"/>
    </source>
</evidence>
<dbReference type="EMBL" id="JADKIO010000008">
    <property type="protein sequence ID" value="MBK9797185.1"/>
    <property type="molecule type" value="Genomic_DNA"/>
</dbReference>
<dbReference type="GO" id="GO:0005524">
    <property type="term" value="F:ATP binding"/>
    <property type="evidence" value="ECO:0007669"/>
    <property type="project" value="UniProtKB-UniRule"/>
</dbReference>
<dbReference type="PROSITE" id="PS50011">
    <property type="entry name" value="PROTEIN_KINASE_DOM"/>
    <property type="match status" value="1"/>
</dbReference>
<sequence length="445" mass="49063">MLTRLGKFEIVRLLGQGSMGEVYVGRDPVLGREVAIKVIHTSAGLGPQARERFATEARAAGMLNHPNIVTIHEMGEEQGVLYLAMELVKGEDLGTLIRAGNLAPRDTLEVLAQVCEGLAVAHRHQILHRDIKPSNIRVIWDGKTLQAKVLDFGVAKLINTDTTDEGTVFGTVNYMAPEYLQSGRPDSRSDLFAVGVILYEALAGIPPFDGPSPGSVIYRLLHETPVPLPPTAFQGISRDVQGVLNHALAKDPGNRFQTAEELSSVLRAAKDVGWRWAQERPTMAHRIQRNPPERNPTSPRGFPMVPSTSRPGQASRPPASGSGPMLRPMPSQLPSIREAKAPSGTGPYGRTEVHRDILETTKRQLLQALEIDPRNAKAHAMLLVTHYRLGRMDAVMQTLRQARERGIAPAEMKRVARCQQLVLEEMQNCRLPMDQHGEFMEYLGL</sequence>